<dbReference type="RefSeq" id="WP_008481928.1">
    <property type="nucleotide sequence ID" value="NZ_CAGS01000727.1"/>
</dbReference>
<evidence type="ECO:0000313" key="2">
    <source>
        <dbReference type="Proteomes" id="UP000004221"/>
    </source>
</evidence>
<evidence type="ECO:0000313" key="1">
    <source>
        <dbReference type="EMBL" id="CCF86231.1"/>
    </source>
</evidence>
<comment type="caution">
    <text evidence="1">The sequence shown here is derived from an EMBL/GenBank/DDBJ whole genome shotgun (WGS) entry which is preliminary data.</text>
</comment>
<sequence>MTHSELQSEQFVVLPHSDLQSEQFVLLPLRLETIVVAGGPVSQNSALNQYNFNNMIGGDCIKANCSQTSIQFNTAYVNQSVVTRTTIKDVIEDSRQLAQQFFLGPAGGGY</sequence>
<organism evidence="1 2">
    <name type="scientific">Nitrolancea hollandica Lb</name>
    <dbReference type="NCBI Taxonomy" id="1129897"/>
    <lineage>
        <taxon>Bacteria</taxon>
        <taxon>Pseudomonadati</taxon>
        <taxon>Thermomicrobiota</taxon>
        <taxon>Thermomicrobia</taxon>
        <taxon>Sphaerobacterales</taxon>
        <taxon>Sphaerobacterineae</taxon>
        <taxon>Sphaerobacteraceae</taxon>
        <taxon>Nitrolancea</taxon>
    </lineage>
</organism>
<name>I4ENG8_9BACT</name>
<proteinExistence type="predicted"/>
<dbReference type="AlphaFoldDB" id="I4ENG8"/>
<protein>
    <submittedName>
        <fullName evidence="1">Uncharacterized protein</fullName>
    </submittedName>
</protein>
<dbReference type="Proteomes" id="UP000004221">
    <property type="component" value="Unassembled WGS sequence"/>
</dbReference>
<reference evidence="1 2" key="1">
    <citation type="journal article" date="2012" name="ISME J.">
        <title>Nitrification expanded: discovery, physiology and genomics of a nitrite-oxidizing bacterium from the phylum Chloroflexi.</title>
        <authorList>
            <person name="Sorokin D.Y."/>
            <person name="Lucker S."/>
            <person name="Vejmelkova D."/>
            <person name="Kostrikina N.A."/>
            <person name="Kleerebezem R."/>
            <person name="Rijpstra W.I."/>
            <person name="Damste J.S."/>
            <person name="Le Paslier D."/>
            <person name="Muyzer G."/>
            <person name="Wagner M."/>
            <person name="van Loosdrecht M.C."/>
            <person name="Daims H."/>
        </authorList>
    </citation>
    <scope>NUCLEOTIDE SEQUENCE [LARGE SCALE GENOMIC DNA]</scope>
    <source>
        <strain evidence="2">none</strain>
    </source>
</reference>
<keyword evidence="2" id="KW-1185">Reference proteome</keyword>
<accession>I4ENG8</accession>
<gene>
    <name evidence="1" type="ORF">NITHO_900006</name>
</gene>
<dbReference type="EMBL" id="CAGS01000727">
    <property type="protein sequence ID" value="CCF86231.1"/>
    <property type="molecule type" value="Genomic_DNA"/>
</dbReference>